<dbReference type="EMBL" id="JABSTQ010010904">
    <property type="protein sequence ID" value="KAG0416915.1"/>
    <property type="molecule type" value="Genomic_DNA"/>
</dbReference>
<protein>
    <submittedName>
        <fullName evidence="1">Uncharacterized protein</fullName>
    </submittedName>
</protein>
<reference evidence="1 2" key="1">
    <citation type="journal article" date="2020" name="Cell">
        <title>Large-Scale Comparative Analyses of Tick Genomes Elucidate Their Genetic Diversity and Vector Capacities.</title>
        <authorList>
            <consortium name="Tick Genome and Microbiome Consortium (TIGMIC)"/>
            <person name="Jia N."/>
            <person name="Wang J."/>
            <person name="Shi W."/>
            <person name="Du L."/>
            <person name="Sun Y."/>
            <person name="Zhan W."/>
            <person name="Jiang J.F."/>
            <person name="Wang Q."/>
            <person name="Zhang B."/>
            <person name="Ji P."/>
            <person name="Bell-Sakyi L."/>
            <person name="Cui X.M."/>
            <person name="Yuan T.T."/>
            <person name="Jiang B.G."/>
            <person name="Yang W.F."/>
            <person name="Lam T.T."/>
            <person name="Chang Q.C."/>
            <person name="Ding S.J."/>
            <person name="Wang X.J."/>
            <person name="Zhu J.G."/>
            <person name="Ruan X.D."/>
            <person name="Zhao L."/>
            <person name="Wei J.T."/>
            <person name="Ye R.Z."/>
            <person name="Que T.C."/>
            <person name="Du C.H."/>
            <person name="Zhou Y.H."/>
            <person name="Cheng J.X."/>
            <person name="Dai P.F."/>
            <person name="Guo W.B."/>
            <person name="Han X.H."/>
            <person name="Huang E.J."/>
            <person name="Li L.F."/>
            <person name="Wei W."/>
            <person name="Gao Y.C."/>
            <person name="Liu J.Z."/>
            <person name="Shao H.Z."/>
            <person name="Wang X."/>
            <person name="Wang C.C."/>
            <person name="Yang T.C."/>
            <person name="Huo Q.B."/>
            <person name="Li W."/>
            <person name="Chen H.Y."/>
            <person name="Chen S.E."/>
            <person name="Zhou L.G."/>
            <person name="Ni X.B."/>
            <person name="Tian J.H."/>
            <person name="Sheng Y."/>
            <person name="Liu T."/>
            <person name="Pan Y.S."/>
            <person name="Xia L.Y."/>
            <person name="Li J."/>
            <person name="Zhao F."/>
            <person name="Cao W.C."/>
        </authorList>
    </citation>
    <scope>NUCLEOTIDE SEQUENCE [LARGE SCALE GENOMIC DNA]</scope>
    <source>
        <strain evidence="1">Iper-2018</strain>
    </source>
</reference>
<organism evidence="1 2">
    <name type="scientific">Ixodes persulcatus</name>
    <name type="common">Taiga tick</name>
    <dbReference type="NCBI Taxonomy" id="34615"/>
    <lineage>
        <taxon>Eukaryota</taxon>
        <taxon>Metazoa</taxon>
        <taxon>Ecdysozoa</taxon>
        <taxon>Arthropoda</taxon>
        <taxon>Chelicerata</taxon>
        <taxon>Arachnida</taxon>
        <taxon>Acari</taxon>
        <taxon>Parasitiformes</taxon>
        <taxon>Ixodida</taxon>
        <taxon>Ixodoidea</taxon>
        <taxon>Ixodidae</taxon>
        <taxon>Ixodinae</taxon>
        <taxon>Ixodes</taxon>
    </lineage>
</organism>
<proteinExistence type="predicted"/>
<evidence type="ECO:0000313" key="2">
    <source>
        <dbReference type="Proteomes" id="UP000805193"/>
    </source>
</evidence>
<sequence>MIKLLPAQGFYLKVSLLLNGPATYQHVWTRRPPRDAVPWQPPVRCTMADALGQGKAPSRRRAFDSGPAAVRHRSANIRDPLKYAVPRAGSARRAGAAERPGRGSRAHAAPVQRAFISAIQHSRGVPARRRRLACIRRLWVRPVGLAAPPLSVAMRAFFLAGQ</sequence>
<dbReference type="Proteomes" id="UP000805193">
    <property type="component" value="Unassembled WGS sequence"/>
</dbReference>
<name>A0AC60PBE8_IXOPE</name>
<gene>
    <name evidence="1" type="ORF">HPB47_006013</name>
</gene>
<keyword evidence="2" id="KW-1185">Reference proteome</keyword>
<evidence type="ECO:0000313" key="1">
    <source>
        <dbReference type="EMBL" id="KAG0416915.1"/>
    </source>
</evidence>
<comment type="caution">
    <text evidence="1">The sequence shown here is derived from an EMBL/GenBank/DDBJ whole genome shotgun (WGS) entry which is preliminary data.</text>
</comment>
<accession>A0AC60PBE8</accession>